<protein>
    <recommendedName>
        <fullName evidence="2">PTB domain-containing protein</fullName>
    </recommendedName>
</protein>
<proteinExistence type="predicted"/>
<evidence type="ECO:0000259" key="2">
    <source>
        <dbReference type="Pfam" id="PF08416"/>
    </source>
</evidence>
<dbReference type="InterPro" id="IPR033928">
    <property type="entry name" value="EPS8_PTB"/>
</dbReference>
<reference evidence="3" key="1">
    <citation type="submission" date="2023-09" db="UniProtKB">
        <authorList>
            <consortium name="Ensembl"/>
        </authorList>
    </citation>
    <scope>IDENTIFICATION</scope>
</reference>
<dbReference type="Pfam" id="PF08416">
    <property type="entry name" value="PTB"/>
    <property type="match status" value="1"/>
</dbReference>
<feature type="compositionally biased region" description="Basic and acidic residues" evidence="1">
    <location>
        <begin position="157"/>
        <end position="171"/>
    </location>
</feature>
<dbReference type="AlphaFoldDB" id="A0A3B4FDA5"/>
<dbReference type="InterPro" id="IPR013625">
    <property type="entry name" value="PTB"/>
</dbReference>
<dbReference type="InterPro" id="IPR039801">
    <property type="entry name" value="EPS8-like"/>
</dbReference>
<name>A0A3B4FDA5_9CICH</name>
<dbReference type="GO" id="GO:0032587">
    <property type="term" value="C:ruffle membrane"/>
    <property type="evidence" value="ECO:0007669"/>
    <property type="project" value="TreeGrafter"/>
</dbReference>
<dbReference type="GO" id="GO:0003779">
    <property type="term" value="F:actin binding"/>
    <property type="evidence" value="ECO:0007669"/>
    <property type="project" value="TreeGrafter"/>
</dbReference>
<dbReference type="Ensembl" id="ENSPNYT00000007849.1">
    <property type="protein sequence ID" value="ENSPNYP00000007664.1"/>
    <property type="gene ID" value="ENSPNYG00000005862.1"/>
</dbReference>
<dbReference type="SUPFAM" id="SSF50729">
    <property type="entry name" value="PH domain-like"/>
    <property type="match status" value="1"/>
</dbReference>
<feature type="domain" description="PTB" evidence="2">
    <location>
        <begin position="31"/>
        <end position="151"/>
    </location>
</feature>
<dbReference type="FunFam" id="2.30.29.30:FF:000293">
    <property type="entry name" value="EPS8 like 3"/>
    <property type="match status" value="1"/>
</dbReference>
<dbReference type="GO" id="GO:0035023">
    <property type="term" value="P:regulation of Rho protein signal transduction"/>
    <property type="evidence" value="ECO:0007669"/>
    <property type="project" value="TreeGrafter"/>
</dbReference>
<dbReference type="GeneTree" id="ENSGT00940000158169"/>
<dbReference type="GO" id="GO:0007266">
    <property type="term" value="P:Rho protein signal transduction"/>
    <property type="evidence" value="ECO:0007669"/>
    <property type="project" value="TreeGrafter"/>
</dbReference>
<evidence type="ECO:0000313" key="3">
    <source>
        <dbReference type="Ensembl" id="ENSPNYP00000007664.1"/>
    </source>
</evidence>
<feature type="region of interest" description="Disordered" evidence="1">
    <location>
        <begin position="151"/>
        <end position="234"/>
    </location>
</feature>
<feature type="compositionally biased region" description="Polar residues" evidence="1">
    <location>
        <begin position="199"/>
        <end position="211"/>
    </location>
</feature>
<dbReference type="GO" id="GO:0031982">
    <property type="term" value="C:vesicle"/>
    <property type="evidence" value="ECO:0007669"/>
    <property type="project" value="TreeGrafter"/>
</dbReference>
<dbReference type="Gene3D" id="2.30.29.30">
    <property type="entry name" value="Pleckstrin-homology domain (PH domain)/Phosphotyrosine-binding domain (PTB)"/>
    <property type="match status" value="1"/>
</dbReference>
<dbReference type="GO" id="GO:1900029">
    <property type="term" value="P:positive regulation of ruffle assembly"/>
    <property type="evidence" value="ECO:0007669"/>
    <property type="project" value="TreeGrafter"/>
</dbReference>
<sequence>SDSTRPSGRSIYIQRKEYSETLSKNPDSINVRVEHLFTCEIDGQEVKTVDDCVAKLKNLDAKGRLWHQEMIMEVQGPYLLLNDIETKTELDLVPLSCIVQIKAVLDSCDFNSLLAITVQERSKRNRRCFMFQCEETGADLIKSDLDKAVQRGGGNLDQHREPPDVRSRWPDDNVPDYIPEFYDGWQPPPPPPLPSPSLFQNGPMSRSNSQRFPGRPTLRQPDEVRTYYDPLVHP</sequence>
<accession>A0A3B4FDA5</accession>
<feature type="compositionally biased region" description="Pro residues" evidence="1">
    <location>
        <begin position="186"/>
        <end position="195"/>
    </location>
</feature>
<dbReference type="CDD" id="cd01210">
    <property type="entry name" value="PTB_EPS8"/>
    <property type="match status" value="1"/>
</dbReference>
<dbReference type="STRING" id="303518.ENSPNYP00000007664"/>
<evidence type="ECO:0000256" key="1">
    <source>
        <dbReference type="SAM" id="MobiDB-lite"/>
    </source>
</evidence>
<organism evidence="3">
    <name type="scientific">Pundamilia nyererei</name>
    <dbReference type="NCBI Taxonomy" id="303518"/>
    <lineage>
        <taxon>Eukaryota</taxon>
        <taxon>Metazoa</taxon>
        <taxon>Chordata</taxon>
        <taxon>Craniata</taxon>
        <taxon>Vertebrata</taxon>
        <taxon>Euteleostomi</taxon>
        <taxon>Actinopterygii</taxon>
        <taxon>Neopterygii</taxon>
        <taxon>Teleostei</taxon>
        <taxon>Neoteleostei</taxon>
        <taxon>Acanthomorphata</taxon>
        <taxon>Ovalentaria</taxon>
        <taxon>Cichlomorphae</taxon>
        <taxon>Cichliformes</taxon>
        <taxon>Cichlidae</taxon>
        <taxon>African cichlids</taxon>
        <taxon>Pseudocrenilabrinae</taxon>
        <taxon>Haplochromini</taxon>
        <taxon>Pundamilia</taxon>
    </lineage>
</organism>
<dbReference type="PANTHER" id="PTHR12287">
    <property type="entry name" value="EPIDERMAL GROWTH FACTOR RECEPTOR KINASE SUBSTRATE EPS8-RELATED PROTEIN"/>
    <property type="match status" value="1"/>
</dbReference>
<dbReference type="InterPro" id="IPR011993">
    <property type="entry name" value="PH-like_dom_sf"/>
</dbReference>
<dbReference type="PANTHER" id="PTHR12287:SF22">
    <property type="entry name" value="EPIDERMAL GROWTH FACTOR RECEPTOR KINASE SUBSTRATE 8-LIKE PROTEIN 3"/>
    <property type="match status" value="1"/>
</dbReference>